<organism evidence="4 5">
    <name type="scientific">Geitlerinema calcuttense NRMC-F 0142</name>
    <dbReference type="NCBI Taxonomy" id="2922238"/>
    <lineage>
        <taxon>Bacteria</taxon>
        <taxon>Bacillati</taxon>
        <taxon>Cyanobacteriota</taxon>
        <taxon>Cyanophyceae</taxon>
        <taxon>Geitlerinematales</taxon>
        <taxon>Geitlerinemataceae</taxon>
        <taxon>Geitlerinema</taxon>
    </lineage>
</organism>
<comment type="cofactor">
    <cofactor evidence="1">
        <name>pyridoxal 5'-phosphate</name>
        <dbReference type="ChEBI" id="CHEBI:597326"/>
    </cofactor>
</comment>
<keyword evidence="2 3" id="KW-0663">Pyridoxal phosphate</keyword>
<evidence type="ECO:0000256" key="1">
    <source>
        <dbReference type="ARBA" id="ARBA00001933"/>
    </source>
</evidence>
<dbReference type="GO" id="GO:0008483">
    <property type="term" value="F:transaminase activity"/>
    <property type="evidence" value="ECO:0007669"/>
    <property type="project" value="UniProtKB-KW"/>
</dbReference>
<protein>
    <submittedName>
        <fullName evidence="4">Aspartate aminotransferase family protein</fullName>
    </submittedName>
</protein>
<dbReference type="Proteomes" id="UP001230986">
    <property type="component" value="Unassembled WGS sequence"/>
</dbReference>
<keyword evidence="4" id="KW-0032">Aminotransferase</keyword>
<dbReference type="SUPFAM" id="SSF53383">
    <property type="entry name" value="PLP-dependent transferases"/>
    <property type="match status" value="1"/>
</dbReference>
<comment type="similarity">
    <text evidence="3">Belongs to the class-III pyridoxal-phosphate-dependent aminotransferase family.</text>
</comment>
<accession>A0ABT7LZX3</accession>
<name>A0ABT7LZX3_9CYAN</name>
<dbReference type="EMBL" id="JASVEJ010000034">
    <property type="protein sequence ID" value="MDL5057567.1"/>
    <property type="molecule type" value="Genomic_DNA"/>
</dbReference>
<evidence type="ECO:0000256" key="3">
    <source>
        <dbReference type="RuleBase" id="RU003560"/>
    </source>
</evidence>
<dbReference type="RefSeq" id="WP_286004590.1">
    <property type="nucleotide sequence ID" value="NZ_JASVEJ010000034.1"/>
</dbReference>
<evidence type="ECO:0000313" key="4">
    <source>
        <dbReference type="EMBL" id="MDL5057567.1"/>
    </source>
</evidence>
<keyword evidence="4" id="KW-0808">Transferase</keyword>
<dbReference type="InterPro" id="IPR015421">
    <property type="entry name" value="PyrdxlP-dep_Trfase_major"/>
</dbReference>
<evidence type="ECO:0000313" key="5">
    <source>
        <dbReference type="Proteomes" id="UP001230986"/>
    </source>
</evidence>
<keyword evidence="5" id="KW-1185">Reference proteome</keyword>
<dbReference type="Gene3D" id="3.90.1150.10">
    <property type="entry name" value="Aspartate Aminotransferase, domain 1"/>
    <property type="match status" value="1"/>
</dbReference>
<gene>
    <name evidence="4" type="ORF">QQ055_08875</name>
</gene>
<dbReference type="Pfam" id="PF00202">
    <property type="entry name" value="Aminotran_3"/>
    <property type="match status" value="1"/>
</dbReference>
<dbReference type="InterPro" id="IPR005814">
    <property type="entry name" value="Aminotrans_3"/>
</dbReference>
<reference evidence="4 5" key="1">
    <citation type="submission" date="2023-06" db="EMBL/GenBank/DDBJ databases">
        <title>Whole genome sequence of Oscillatoria calcuttensis NRMC-F 0142.</title>
        <authorList>
            <person name="Shakena Fathima T."/>
            <person name="Muralitharan G."/>
            <person name="Thajuddin N."/>
        </authorList>
    </citation>
    <scope>NUCLEOTIDE SEQUENCE [LARGE SCALE GENOMIC DNA]</scope>
    <source>
        <strain evidence="4 5">NRMC-F 0142</strain>
    </source>
</reference>
<dbReference type="CDD" id="cd00610">
    <property type="entry name" value="OAT_like"/>
    <property type="match status" value="1"/>
</dbReference>
<sequence length="434" mass="47456">MTQECRAVLADPRVPDWFEMPIKELCYLIVAKQAQGSRVWDVDNNEYIDIMMGFGANLLGHNPPFIKDAIAQQLEKGIPLGPQAEQVGEVAELICELTGMERVAFSNTGTEAVMSAIRLARAATKRPKIVVFSGSYHGHFDSVLVKPGANHSAEPFVPGIPSSLVQDILVLEYGNPQSLEVIQTHQTEIAAVLVEPIQSRHPNLQPKAFLQELRTLTQATGIVLIFDEMVTGFRLHLGGAQAWFGVKADIATYGKVVGGGMPIGVIAGQAEYLDRIDGGMWDYGDDSFPQVERTFFAGTHCKHPLAIAAARAVLHYLKQQGPSLQEQLNQRTAAYVTELNHHLEACQLPVRMANAGSFFGPVFPDVPPSEMMPFMAGLNLLRYSLFHQGILLRGEGGGFFSTAHSDADIQAVLQAMKNGIRDLQEAEFFPPPLS</sequence>
<proteinExistence type="inferred from homology"/>
<dbReference type="InterPro" id="IPR015424">
    <property type="entry name" value="PyrdxlP-dep_Trfase"/>
</dbReference>
<dbReference type="PANTHER" id="PTHR43713">
    <property type="entry name" value="GLUTAMATE-1-SEMIALDEHYDE 2,1-AMINOMUTASE"/>
    <property type="match status" value="1"/>
</dbReference>
<dbReference type="Gene3D" id="3.40.640.10">
    <property type="entry name" value="Type I PLP-dependent aspartate aminotransferase-like (Major domain)"/>
    <property type="match status" value="1"/>
</dbReference>
<evidence type="ECO:0000256" key="2">
    <source>
        <dbReference type="ARBA" id="ARBA00022898"/>
    </source>
</evidence>
<dbReference type="InterPro" id="IPR015422">
    <property type="entry name" value="PyrdxlP-dep_Trfase_small"/>
</dbReference>
<dbReference type="PANTHER" id="PTHR43713:SF3">
    <property type="entry name" value="GLUTAMATE-1-SEMIALDEHYDE 2,1-AMINOMUTASE 1, CHLOROPLASTIC-RELATED"/>
    <property type="match status" value="1"/>
</dbReference>
<comment type="caution">
    <text evidence="4">The sequence shown here is derived from an EMBL/GenBank/DDBJ whole genome shotgun (WGS) entry which is preliminary data.</text>
</comment>